<evidence type="ECO:0000256" key="12">
    <source>
        <dbReference type="PIRNR" id="PIRNR015601"/>
    </source>
</evidence>
<dbReference type="InterPro" id="IPR046886">
    <property type="entry name" value="RsmE_MTase_dom"/>
</dbReference>
<dbReference type="NCBIfam" id="TIGR00046">
    <property type="entry name" value="RsmE family RNA methyltransferase"/>
    <property type="match status" value="1"/>
</dbReference>
<feature type="domain" description="Ribosomal RNA small subunit methyltransferase E methyltransferase" evidence="13">
    <location>
        <begin position="73"/>
        <end position="237"/>
    </location>
</feature>
<comment type="caution">
    <text evidence="15">The sequence shown here is derived from an EMBL/GenBank/DDBJ whole genome shotgun (WGS) entry which is preliminary data.</text>
</comment>
<keyword evidence="8 12" id="KW-0808">Transferase</keyword>
<evidence type="ECO:0000256" key="1">
    <source>
        <dbReference type="ARBA" id="ARBA00004496"/>
    </source>
</evidence>
<evidence type="ECO:0000256" key="7">
    <source>
        <dbReference type="ARBA" id="ARBA00022603"/>
    </source>
</evidence>
<evidence type="ECO:0000256" key="9">
    <source>
        <dbReference type="ARBA" id="ARBA00022691"/>
    </source>
</evidence>
<dbReference type="InterPro" id="IPR006700">
    <property type="entry name" value="RsmE"/>
</dbReference>
<dbReference type="Gene3D" id="3.40.1280.10">
    <property type="match status" value="1"/>
</dbReference>
<dbReference type="CDD" id="cd18084">
    <property type="entry name" value="RsmE-like"/>
    <property type="match status" value="1"/>
</dbReference>
<comment type="catalytic activity">
    <reaction evidence="11 12">
        <text>uridine(1498) in 16S rRNA + S-adenosyl-L-methionine = N(3)-methyluridine(1498) in 16S rRNA + S-adenosyl-L-homocysteine + H(+)</text>
        <dbReference type="Rhea" id="RHEA:42920"/>
        <dbReference type="Rhea" id="RHEA-COMP:10283"/>
        <dbReference type="Rhea" id="RHEA-COMP:10284"/>
        <dbReference type="ChEBI" id="CHEBI:15378"/>
        <dbReference type="ChEBI" id="CHEBI:57856"/>
        <dbReference type="ChEBI" id="CHEBI:59789"/>
        <dbReference type="ChEBI" id="CHEBI:65315"/>
        <dbReference type="ChEBI" id="CHEBI:74502"/>
        <dbReference type="EC" id="2.1.1.193"/>
    </reaction>
</comment>
<dbReference type="SUPFAM" id="SSF75217">
    <property type="entry name" value="alpha/beta knot"/>
    <property type="match status" value="1"/>
</dbReference>
<dbReference type="InterPro" id="IPR015947">
    <property type="entry name" value="PUA-like_sf"/>
</dbReference>
<accession>A0A7C5ZDF2</accession>
<feature type="domain" description="Ribosomal RNA small subunit methyltransferase E PUA-like" evidence="14">
    <location>
        <begin position="19"/>
        <end position="64"/>
    </location>
</feature>
<keyword evidence="7 12" id="KW-0489">Methyltransferase</keyword>
<evidence type="ECO:0000256" key="8">
    <source>
        <dbReference type="ARBA" id="ARBA00022679"/>
    </source>
</evidence>
<evidence type="ECO:0000256" key="5">
    <source>
        <dbReference type="ARBA" id="ARBA00022490"/>
    </source>
</evidence>
<comment type="similarity">
    <text evidence="2 12">Belongs to the RNA methyltransferase RsmE family.</text>
</comment>
<dbReference type="InterPro" id="IPR046887">
    <property type="entry name" value="RsmE_PUA-like"/>
</dbReference>
<comment type="function">
    <text evidence="10 12">Specifically methylates the N3 position of the uracil ring of uridine 1498 (m3U1498) in 16S rRNA. Acts on the fully assembled 30S ribosomal subunit.</text>
</comment>
<dbReference type="Pfam" id="PF04452">
    <property type="entry name" value="Methyltrans_RNA"/>
    <property type="match status" value="1"/>
</dbReference>
<reference evidence="15" key="1">
    <citation type="journal article" date="2020" name="mSystems">
        <title>Genome- and Community-Level Interaction Insights into Carbon Utilization and Element Cycling Functions of Hydrothermarchaeota in Hydrothermal Sediment.</title>
        <authorList>
            <person name="Zhou Z."/>
            <person name="Liu Y."/>
            <person name="Xu W."/>
            <person name="Pan J."/>
            <person name="Luo Z.H."/>
            <person name="Li M."/>
        </authorList>
    </citation>
    <scope>NUCLEOTIDE SEQUENCE [LARGE SCALE GENOMIC DNA]</scope>
    <source>
        <strain evidence="15">SpSt-102</strain>
    </source>
</reference>
<dbReference type="PIRSF" id="PIRSF015601">
    <property type="entry name" value="MTase_slr0722"/>
    <property type="match status" value="1"/>
</dbReference>
<keyword evidence="9 12" id="KW-0949">S-adenosyl-L-methionine</keyword>
<dbReference type="EC" id="2.1.1.193" evidence="3 12"/>
<keyword evidence="6 12" id="KW-0698">rRNA processing</keyword>
<name>A0A7C5ZDF2_9FIRM</name>
<evidence type="ECO:0000256" key="3">
    <source>
        <dbReference type="ARBA" id="ARBA00012328"/>
    </source>
</evidence>
<dbReference type="AlphaFoldDB" id="A0A7C5ZDF2"/>
<dbReference type="GO" id="GO:0070042">
    <property type="term" value="F:rRNA (uridine-N3-)-methyltransferase activity"/>
    <property type="evidence" value="ECO:0007669"/>
    <property type="project" value="TreeGrafter"/>
</dbReference>
<dbReference type="EMBL" id="DRUZ01000098">
    <property type="protein sequence ID" value="HHS02477.1"/>
    <property type="molecule type" value="Genomic_DNA"/>
</dbReference>
<organism evidence="15">
    <name type="scientific">Caldicellulosiruptor owensensis</name>
    <dbReference type="NCBI Taxonomy" id="55205"/>
    <lineage>
        <taxon>Bacteria</taxon>
        <taxon>Bacillati</taxon>
        <taxon>Bacillota</taxon>
        <taxon>Bacillota incertae sedis</taxon>
        <taxon>Caldicellulosiruptorales</taxon>
        <taxon>Caldicellulosiruptoraceae</taxon>
        <taxon>Caldicellulosiruptor</taxon>
    </lineage>
</organism>
<evidence type="ECO:0000256" key="10">
    <source>
        <dbReference type="ARBA" id="ARBA00025699"/>
    </source>
</evidence>
<gene>
    <name evidence="15" type="ORF">ENL71_08335</name>
</gene>
<sequence>MPIFFVEKQNVENDIAFITDKEDINHIVKVLRKREGDKINLCDGNYDYSSRILEVFKDKIKLLIESKTLNDRESTKNIFLFQCIIKNQKMDFIVQKATELGVKTIIPVVSKRVVIDISEKEEKKLDRWRKIAQEAQKQCLRPKPPLIEMPIRISEIKEKYLDKLDILFIPYEKESETSRWSLSSNYNNIGILIGPEGGFEEEEVEELKTFKNVQVISLGKRILRSETASIAALSILMHELGEM</sequence>
<comment type="subcellular location">
    <subcellularLocation>
        <location evidence="1 12">Cytoplasm</location>
    </subcellularLocation>
</comment>
<evidence type="ECO:0000256" key="11">
    <source>
        <dbReference type="ARBA" id="ARBA00047944"/>
    </source>
</evidence>
<evidence type="ECO:0000313" key="15">
    <source>
        <dbReference type="EMBL" id="HHS02477.1"/>
    </source>
</evidence>
<proteinExistence type="inferred from homology"/>
<dbReference type="SUPFAM" id="SSF88697">
    <property type="entry name" value="PUA domain-like"/>
    <property type="match status" value="1"/>
</dbReference>
<evidence type="ECO:0000256" key="6">
    <source>
        <dbReference type="ARBA" id="ARBA00022552"/>
    </source>
</evidence>
<dbReference type="Pfam" id="PF20260">
    <property type="entry name" value="PUA_4"/>
    <property type="match status" value="1"/>
</dbReference>
<dbReference type="InterPro" id="IPR029026">
    <property type="entry name" value="tRNA_m1G_MTases_N"/>
</dbReference>
<keyword evidence="5 12" id="KW-0963">Cytoplasm</keyword>
<dbReference type="GO" id="GO:0070475">
    <property type="term" value="P:rRNA base methylation"/>
    <property type="evidence" value="ECO:0007669"/>
    <property type="project" value="TreeGrafter"/>
</dbReference>
<evidence type="ECO:0000259" key="14">
    <source>
        <dbReference type="Pfam" id="PF20260"/>
    </source>
</evidence>
<dbReference type="PANTHER" id="PTHR30027:SF3">
    <property type="entry name" value="16S RRNA (URACIL(1498)-N(3))-METHYLTRANSFERASE"/>
    <property type="match status" value="1"/>
</dbReference>
<protein>
    <recommendedName>
        <fullName evidence="4 12">Ribosomal RNA small subunit methyltransferase E</fullName>
        <ecNumber evidence="3 12">2.1.1.193</ecNumber>
    </recommendedName>
</protein>
<dbReference type="InterPro" id="IPR029028">
    <property type="entry name" value="Alpha/beta_knot_MTases"/>
</dbReference>
<evidence type="ECO:0000256" key="2">
    <source>
        <dbReference type="ARBA" id="ARBA00005528"/>
    </source>
</evidence>
<evidence type="ECO:0000256" key="4">
    <source>
        <dbReference type="ARBA" id="ARBA00013673"/>
    </source>
</evidence>
<dbReference type="PANTHER" id="PTHR30027">
    <property type="entry name" value="RIBOSOMAL RNA SMALL SUBUNIT METHYLTRANSFERASE E"/>
    <property type="match status" value="1"/>
</dbReference>
<dbReference type="GO" id="GO:0005737">
    <property type="term" value="C:cytoplasm"/>
    <property type="evidence" value="ECO:0007669"/>
    <property type="project" value="UniProtKB-SubCell"/>
</dbReference>
<evidence type="ECO:0000259" key="13">
    <source>
        <dbReference type="Pfam" id="PF04452"/>
    </source>
</evidence>